<organism evidence="2">
    <name type="scientific">Puccinia triticina (isolate 1-1 / race 1 (BBBD))</name>
    <name type="common">Brown leaf rust fungus</name>
    <dbReference type="NCBI Taxonomy" id="630390"/>
    <lineage>
        <taxon>Eukaryota</taxon>
        <taxon>Fungi</taxon>
        <taxon>Dikarya</taxon>
        <taxon>Basidiomycota</taxon>
        <taxon>Pucciniomycotina</taxon>
        <taxon>Pucciniomycetes</taxon>
        <taxon>Pucciniales</taxon>
        <taxon>Pucciniaceae</taxon>
        <taxon>Puccinia</taxon>
    </lineage>
</organism>
<reference evidence="2" key="2">
    <citation type="submission" date="2016-05" db="EMBL/GenBank/DDBJ databases">
        <title>Comparative analysis highlights variable genome content of wheat rusts and divergence of the mating loci.</title>
        <authorList>
            <person name="Cuomo C.A."/>
            <person name="Bakkeren G."/>
            <person name="Szabo L."/>
            <person name="Khalil H."/>
            <person name="Joly D."/>
            <person name="Goldberg J."/>
            <person name="Young S."/>
            <person name="Zeng Q."/>
            <person name="Fellers J."/>
        </authorList>
    </citation>
    <scope>NUCLEOTIDE SEQUENCE [LARGE SCALE GENOMIC DNA]</scope>
    <source>
        <strain evidence="2">1-1 BBBD Race 1</strain>
    </source>
</reference>
<keyword evidence="4" id="KW-1185">Reference proteome</keyword>
<dbReference type="EnsemblFungi" id="PTTG_25737-t43_1">
    <property type="protein sequence ID" value="PTTG_25737-t43_1-p1"/>
    <property type="gene ID" value="PTTG_25737"/>
</dbReference>
<dbReference type="EMBL" id="ADAS02000008">
    <property type="protein sequence ID" value="OAV98301.1"/>
    <property type="molecule type" value="Genomic_DNA"/>
</dbReference>
<reference evidence="2" key="1">
    <citation type="submission" date="2009-11" db="EMBL/GenBank/DDBJ databases">
        <authorList>
            <consortium name="The Broad Institute Genome Sequencing Platform"/>
            <person name="Ward D."/>
            <person name="Feldgarden M."/>
            <person name="Earl A."/>
            <person name="Young S.K."/>
            <person name="Zeng Q."/>
            <person name="Koehrsen M."/>
            <person name="Alvarado L."/>
            <person name="Berlin A."/>
            <person name="Bochicchio J."/>
            <person name="Borenstein D."/>
            <person name="Chapman S.B."/>
            <person name="Chen Z."/>
            <person name="Engels R."/>
            <person name="Freedman E."/>
            <person name="Gellesch M."/>
            <person name="Goldberg J."/>
            <person name="Griggs A."/>
            <person name="Gujja S."/>
            <person name="Heilman E."/>
            <person name="Heiman D."/>
            <person name="Hepburn T."/>
            <person name="Howarth C."/>
            <person name="Jen D."/>
            <person name="Larson L."/>
            <person name="Lewis B."/>
            <person name="Mehta T."/>
            <person name="Park D."/>
            <person name="Pearson M."/>
            <person name="Roberts A."/>
            <person name="Saif S."/>
            <person name="Shea T."/>
            <person name="Shenoy N."/>
            <person name="Sisk P."/>
            <person name="Stolte C."/>
            <person name="Sykes S."/>
            <person name="Thomson T."/>
            <person name="Walk T."/>
            <person name="White J."/>
            <person name="Yandava C."/>
            <person name="Izard J."/>
            <person name="Baranova O.V."/>
            <person name="Blanton J.M."/>
            <person name="Tanner A.C."/>
            <person name="Dewhirst F.E."/>
            <person name="Haas B."/>
            <person name="Nusbaum C."/>
            <person name="Birren B."/>
        </authorList>
    </citation>
    <scope>NUCLEOTIDE SEQUENCE [LARGE SCALE GENOMIC DNA]</scope>
    <source>
        <strain evidence="2">1-1 BBBD Race 1</strain>
    </source>
</reference>
<proteinExistence type="predicted"/>
<gene>
    <name evidence="2" type="ORF">PTTG_25737</name>
</gene>
<dbReference type="AlphaFoldDB" id="A0A180H0M5"/>
<reference evidence="3" key="4">
    <citation type="submission" date="2025-05" db="UniProtKB">
        <authorList>
            <consortium name="EnsemblFungi"/>
        </authorList>
    </citation>
    <scope>IDENTIFICATION</scope>
    <source>
        <strain evidence="3">isolate 1-1 / race 1 (BBBD)</strain>
    </source>
</reference>
<dbReference type="Proteomes" id="UP000005240">
    <property type="component" value="Unassembled WGS sequence"/>
</dbReference>
<evidence type="ECO:0000313" key="3">
    <source>
        <dbReference type="EnsemblFungi" id="PTTG_25737-t43_1-p1"/>
    </source>
</evidence>
<protein>
    <submittedName>
        <fullName evidence="2 3">Uncharacterized protein</fullName>
    </submittedName>
</protein>
<feature type="region of interest" description="Disordered" evidence="1">
    <location>
        <begin position="65"/>
        <end position="86"/>
    </location>
</feature>
<dbReference type="VEuPathDB" id="FungiDB:PTTG_25737"/>
<evidence type="ECO:0000256" key="1">
    <source>
        <dbReference type="SAM" id="MobiDB-lite"/>
    </source>
</evidence>
<evidence type="ECO:0000313" key="4">
    <source>
        <dbReference type="Proteomes" id="UP000005240"/>
    </source>
</evidence>
<feature type="compositionally biased region" description="Basic residues" evidence="1">
    <location>
        <begin position="76"/>
        <end position="86"/>
    </location>
</feature>
<evidence type="ECO:0000313" key="2">
    <source>
        <dbReference type="EMBL" id="OAV98301.1"/>
    </source>
</evidence>
<reference evidence="3 4" key="3">
    <citation type="journal article" date="2017" name="G3 (Bethesda)">
        <title>Comparative analysis highlights variable genome content of wheat rusts and divergence of the mating loci.</title>
        <authorList>
            <person name="Cuomo C.A."/>
            <person name="Bakkeren G."/>
            <person name="Khalil H.B."/>
            <person name="Panwar V."/>
            <person name="Joly D."/>
            <person name="Linning R."/>
            <person name="Sakthikumar S."/>
            <person name="Song X."/>
            <person name="Adiconis X."/>
            <person name="Fan L."/>
            <person name="Goldberg J.M."/>
            <person name="Levin J.Z."/>
            <person name="Young S."/>
            <person name="Zeng Q."/>
            <person name="Anikster Y."/>
            <person name="Bruce M."/>
            <person name="Wang M."/>
            <person name="Yin C."/>
            <person name="McCallum B."/>
            <person name="Szabo L.J."/>
            <person name="Hulbert S."/>
            <person name="Chen X."/>
            <person name="Fellers J.P."/>
        </authorList>
    </citation>
    <scope>NUCLEOTIDE SEQUENCE</scope>
    <source>
        <strain evidence="4">Isolate 1-1 / race 1 (BBBD)</strain>
        <strain evidence="3">isolate 1-1 / race 1 (BBBD)</strain>
    </source>
</reference>
<sequence>MSGGLVPEKNCDCKGKSTWDSERAVDKAEDPSQPSTAVNFHFIQDGGNMLWSTLVYCHQFPISSRNRKESQVKGPNWKKTKRHDRG</sequence>
<accession>A0A180H0M5</accession>
<name>A0A180H0M5_PUCT1</name>